<dbReference type="AlphaFoldDB" id="A0AAN6GT87"/>
<dbReference type="InterPro" id="IPR013922">
    <property type="entry name" value="Cyclin_PHO80-like"/>
</dbReference>
<keyword evidence="3" id="KW-1185">Reference proteome</keyword>
<dbReference type="EMBL" id="JAPDMZ010000123">
    <property type="protein sequence ID" value="KAK0548990.1"/>
    <property type="molecule type" value="Genomic_DNA"/>
</dbReference>
<gene>
    <name evidence="2" type="ORF">OC846_004261</name>
</gene>
<dbReference type="CDD" id="cd20557">
    <property type="entry name" value="CYCLIN_ScPCL1-like"/>
    <property type="match status" value="1"/>
</dbReference>
<organism evidence="2 3">
    <name type="scientific">Tilletia horrida</name>
    <dbReference type="NCBI Taxonomy" id="155126"/>
    <lineage>
        <taxon>Eukaryota</taxon>
        <taxon>Fungi</taxon>
        <taxon>Dikarya</taxon>
        <taxon>Basidiomycota</taxon>
        <taxon>Ustilaginomycotina</taxon>
        <taxon>Exobasidiomycetes</taxon>
        <taxon>Tilletiales</taxon>
        <taxon>Tilletiaceae</taxon>
        <taxon>Tilletia</taxon>
    </lineage>
</organism>
<feature type="region of interest" description="Disordered" evidence="1">
    <location>
        <begin position="146"/>
        <end position="255"/>
    </location>
</feature>
<dbReference type="PANTHER" id="PTHR15615">
    <property type="match status" value="1"/>
</dbReference>
<feature type="region of interest" description="Disordered" evidence="1">
    <location>
        <begin position="586"/>
        <end position="655"/>
    </location>
</feature>
<proteinExistence type="predicted"/>
<feature type="region of interest" description="Disordered" evidence="1">
    <location>
        <begin position="269"/>
        <end position="309"/>
    </location>
</feature>
<evidence type="ECO:0000313" key="2">
    <source>
        <dbReference type="EMBL" id="KAK0548990.1"/>
    </source>
</evidence>
<sequence>MDDRSRHASSNYALVGPDLASAAAPIPAAPSHPPTVSYPQQVPNAGPAVVQGAYWMPPLAPRLTAAAPRAAAWPNQDVHYGYNTAARHDPWASRYGSGPGLGGYQGPHQQQQWNDGRLPNHAFPPHAQPHQQLEHQLLLHHYLSKLQTQHDSSSNRHQTQAYQRSYHHSQPQEQHRQQYYSGSAAGPQNEFGAYHPAQPPVVPSSRQWSSFGHAPASRQTSVGPGDHIGHDWNSHARQQQQQQANAAAHDHQARASYVSNWQGSEWAQGDEWAESRGQAYRDQQQQRHGYASNTWSHSNGGGPGTTASVGQYEARAGSNASWDHFRASDFGNGFGPGGRQLPAPTMSRHHQPQPQQHYQHQQQQQAQPHVHDSGADVTWYHATSHGGPRKESVVPNLALVSPAPPPSPTGVPLGNGQGQGAGANPGAANGTQNAGPAPPSPATIDKSSVPIYEIGVELVNAVCKSVLGCVTNDSSRTGSAATETPMVMSPPSSGMMSPLSRADVYEDDEAGWNTGRGDRGSSQNRARQGSQQSRTSSTSRHRHGSQTQSFGGLGMYHARSGNAQTAPGAYSSNASLSASQLASLMPSSSQLSAADRANSSEDSSGEDSSEPGTPASSISGDEHDEFYPKPLPPSSNMMMLPLSPPNGTSSLTVPDSAPPQLRTAINFSLDQSGIWGQPGKTGSFDADASAIAQGWATASPAMARPIKAARKSDSHSQRPSMIGTFKQSCSYSSSKTATQDMAFEDESNSGTAIGGSSGDTSSASTLMADGPLSLLSPSWPWTTVADDFFSMPMCHGRSYPFETFTMMEDAFVFRSHLEASGAASPTLHTDIKTAFARFAHQVLSQTLLSPTAFMLGLLYILRVPSLVLASDGNVKDEARALFAEPPSAAPFKLFTLGMMIANKQLDDNTFTNRTWQEVTGIPLLDLNKLERFYLERCHFEINVPPEVWYAFLGRLRDRENERRLQVDREAMQSPRSMLAQGSGSSTLSGFDPIVSSSTSRRVSTILKTLLNGEESISPILGSVGEPALALAADLLSSSPAAVDVGYRRDSDEYSGSARLADDPRYSAPAYHPDADV</sequence>
<dbReference type="GO" id="GO:0016538">
    <property type="term" value="F:cyclin-dependent protein serine/threonine kinase regulator activity"/>
    <property type="evidence" value="ECO:0007669"/>
    <property type="project" value="TreeGrafter"/>
</dbReference>
<feature type="compositionally biased region" description="Polar residues" evidence="1">
    <location>
        <begin position="281"/>
        <end position="298"/>
    </location>
</feature>
<dbReference type="GO" id="GO:0005634">
    <property type="term" value="C:nucleus"/>
    <property type="evidence" value="ECO:0007669"/>
    <property type="project" value="TreeGrafter"/>
</dbReference>
<feature type="region of interest" description="Disordered" evidence="1">
    <location>
        <begin position="473"/>
        <end position="567"/>
    </location>
</feature>
<feature type="compositionally biased region" description="Low complexity" evidence="1">
    <location>
        <begin position="352"/>
        <end position="368"/>
    </location>
</feature>
<reference evidence="2" key="1">
    <citation type="journal article" date="2023" name="PhytoFront">
        <title>Draft Genome Resources of Seven Strains of Tilletia horrida, Causal Agent of Kernel Smut of Rice.</title>
        <authorList>
            <person name="Khanal S."/>
            <person name="Antony Babu S."/>
            <person name="Zhou X.G."/>
        </authorList>
    </citation>
    <scope>NUCLEOTIDE SEQUENCE</scope>
    <source>
        <strain evidence="2">TX6</strain>
    </source>
</reference>
<evidence type="ECO:0000256" key="1">
    <source>
        <dbReference type="SAM" id="MobiDB-lite"/>
    </source>
</evidence>
<protein>
    <recommendedName>
        <fullName evidence="4">Cyclin N-terminal domain-containing protein</fullName>
    </recommendedName>
</protein>
<feature type="region of interest" description="Disordered" evidence="1">
    <location>
        <begin position="323"/>
        <end position="373"/>
    </location>
</feature>
<dbReference type="GO" id="GO:0000307">
    <property type="term" value="C:cyclin-dependent protein kinase holoenzyme complex"/>
    <property type="evidence" value="ECO:0007669"/>
    <property type="project" value="TreeGrafter"/>
</dbReference>
<comment type="caution">
    <text evidence="2">The sequence shown here is derived from an EMBL/GenBank/DDBJ whole genome shotgun (WGS) entry which is preliminary data.</text>
</comment>
<dbReference type="GO" id="GO:0019901">
    <property type="term" value="F:protein kinase binding"/>
    <property type="evidence" value="ECO:0007669"/>
    <property type="project" value="InterPro"/>
</dbReference>
<feature type="compositionally biased region" description="Low complexity" evidence="1">
    <location>
        <begin position="485"/>
        <end position="498"/>
    </location>
</feature>
<feature type="compositionally biased region" description="Low complexity" evidence="1">
    <location>
        <begin position="235"/>
        <end position="247"/>
    </location>
</feature>
<dbReference type="Pfam" id="PF08613">
    <property type="entry name" value="Cyclin"/>
    <property type="match status" value="1"/>
</dbReference>
<evidence type="ECO:0000313" key="3">
    <source>
        <dbReference type="Proteomes" id="UP001176517"/>
    </source>
</evidence>
<feature type="region of interest" description="Disordered" evidence="1">
    <location>
        <begin position="97"/>
        <end position="132"/>
    </location>
</feature>
<feature type="compositionally biased region" description="Polar residues" evidence="1">
    <location>
        <begin position="473"/>
        <end position="482"/>
    </location>
</feature>
<feature type="region of interest" description="Disordered" evidence="1">
    <location>
        <begin position="1045"/>
        <end position="1076"/>
    </location>
</feature>
<dbReference type="Proteomes" id="UP001176517">
    <property type="component" value="Unassembled WGS sequence"/>
</dbReference>
<name>A0AAN6GT87_9BASI</name>
<dbReference type="PANTHER" id="PTHR15615:SF27">
    <property type="entry name" value="PHO85 CYCLIN CLG1"/>
    <property type="match status" value="1"/>
</dbReference>
<evidence type="ECO:0008006" key="4">
    <source>
        <dbReference type="Google" id="ProtNLM"/>
    </source>
</evidence>
<feature type="compositionally biased region" description="Low complexity" evidence="1">
    <location>
        <begin position="527"/>
        <end position="538"/>
    </location>
</feature>
<feature type="compositionally biased region" description="Polar residues" evidence="1">
    <location>
        <begin position="146"/>
        <end position="181"/>
    </location>
</feature>
<feature type="compositionally biased region" description="Gly residues" evidence="1">
    <location>
        <begin position="413"/>
        <end position="423"/>
    </location>
</feature>
<feature type="region of interest" description="Disordered" evidence="1">
    <location>
        <begin position="398"/>
        <end position="444"/>
    </location>
</feature>
<accession>A0AAN6GT87</accession>
<feature type="compositionally biased region" description="Low complexity" evidence="1">
    <location>
        <begin position="424"/>
        <end position="435"/>
    </location>
</feature>
<dbReference type="Gene3D" id="1.10.472.10">
    <property type="entry name" value="Cyclin-like"/>
    <property type="match status" value="1"/>
</dbReference>